<reference evidence="5 6" key="1">
    <citation type="journal article" date="2020" name="Nat. Food">
        <title>A phased Vanilla planifolia genome enables genetic improvement of flavour and production.</title>
        <authorList>
            <person name="Hasing T."/>
            <person name="Tang H."/>
            <person name="Brym M."/>
            <person name="Khazi F."/>
            <person name="Huang T."/>
            <person name="Chambers A.H."/>
        </authorList>
    </citation>
    <scope>NUCLEOTIDE SEQUENCE [LARGE SCALE GENOMIC DNA]</scope>
    <source>
        <tissue evidence="5">Leaf</tissue>
    </source>
</reference>
<feature type="region of interest" description="Disordered" evidence="2">
    <location>
        <begin position="1067"/>
        <end position="1230"/>
    </location>
</feature>
<dbReference type="Pfam" id="PF08161">
    <property type="entry name" value="RRP12_HEAT"/>
    <property type="match status" value="1"/>
</dbReference>
<feature type="compositionally biased region" description="Polar residues" evidence="2">
    <location>
        <begin position="1116"/>
        <end position="1135"/>
    </location>
</feature>
<feature type="domain" description="RRP12 HEAT" evidence="3">
    <location>
        <begin position="411"/>
        <end position="706"/>
    </location>
</feature>
<comment type="similarity">
    <text evidence="1">Belongs to the RRP12 family.</text>
</comment>
<gene>
    <name evidence="5" type="ORF">HPP92_012087</name>
</gene>
<evidence type="ECO:0000256" key="2">
    <source>
        <dbReference type="SAM" id="MobiDB-lite"/>
    </source>
</evidence>
<dbReference type="InterPro" id="IPR016024">
    <property type="entry name" value="ARM-type_fold"/>
</dbReference>
<evidence type="ECO:0000256" key="1">
    <source>
        <dbReference type="ARBA" id="ARBA00007690"/>
    </source>
</evidence>
<feature type="compositionally biased region" description="Polar residues" evidence="2">
    <location>
        <begin position="1145"/>
        <end position="1167"/>
    </location>
</feature>
<feature type="domain" description="RRP12 N-terminal HEAT" evidence="4">
    <location>
        <begin position="61"/>
        <end position="340"/>
    </location>
</feature>
<dbReference type="Pfam" id="PF25772">
    <property type="entry name" value="HEAT_RRP12_N"/>
    <property type="match status" value="1"/>
</dbReference>
<evidence type="ECO:0000313" key="5">
    <source>
        <dbReference type="EMBL" id="KAG0481229.1"/>
    </source>
</evidence>
<protein>
    <recommendedName>
        <fullName evidence="7">RRP12-like protein</fullName>
    </recommendedName>
</protein>
<dbReference type="InterPro" id="IPR012978">
    <property type="entry name" value="HEAT_RRP12"/>
</dbReference>
<keyword evidence="6" id="KW-1185">Reference proteome</keyword>
<dbReference type="InterPro" id="IPR011989">
    <property type="entry name" value="ARM-like"/>
</dbReference>
<dbReference type="PANTHER" id="PTHR48412:SF1">
    <property type="entry name" value="ARM REPEAT SUPERFAMILY PROTEIN"/>
    <property type="match status" value="1"/>
</dbReference>
<accession>A0A835R332</accession>
<dbReference type="SUPFAM" id="SSF48371">
    <property type="entry name" value="ARM repeat"/>
    <property type="match status" value="2"/>
</dbReference>
<evidence type="ECO:0000259" key="4">
    <source>
        <dbReference type="Pfam" id="PF25772"/>
    </source>
</evidence>
<dbReference type="InterPro" id="IPR057860">
    <property type="entry name" value="HEAT_RRP12_N"/>
</dbReference>
<evidence type="ECO:0000313" key="6">
    <source>
        <dbReference type="Proteomes" id="UP000636800"/>
    </source>
</evidence>
<feature type="compositionally biased region" description="Basic residues" evidence="2">
    <location>
        <begin position="1206"/>
        <end position="1215"/>
    </location>
</feature>
<dbReference type="AlphaFoldDB" id="A0A835R332"/>
<evidence type="ECO:0000259" key="3">
    <source>
        <dbReference type="Pfam" id="PF08161"/>
    </source>
</evidence>
<sequence>MRSKSEAEHSSHDEEEYQELRGVYACSEKRTKKKNVVTDYNAHGGSTIAVGEDKEENEVEEHEPILKPGSDGDICHSVMERYARSLAPQHRHLCATASAMRSILSEEGLPLSPPAYFAAAITAIRDLDPADLEGIAALSAFVAIVLPLVPADSLPKTKAKDAAFILISFIRDNASALPTGSLRSMVKSLGSLTLLLDLEDWPSVELPLETLVFFALDRRPKVRRCAQSCLEMIFKNHPKSPSIKRAGKFILSIYQKHISLVKKPDSTEPTVTLNGTETATGHMEVLHMLNFLNIIIPYLSAKVRLKILCDFYKLLGYHFSWSTRHILRLLLVLLELSKVKAIVAEAESIMSALAFYTSAAEKKILSITIITSSTISNYVLKKLRDACPGLWTRYLPLLFTSLIGYLKVESETSRQLARIMKELIEIHIGQSPFRNANQSVNYDMSTNEATAVVSVCSAFEKLLESCRFPTDHTSELITMLFLKLGESSYFLMKKILLGLSQFAATVKEGMPCMNSFEQCIGAAVVAMGPEKLLSLLPIAFDMDKLTCSNTWIIPILRKHVIGASLQFFMDNVVPLAQSLQEACKSVKEECALNNLQSCFHSLWDLLPAFCSYPSDTEKIEAFSMWLMVVLKEEPSLHEIIALALKVLIYSNRDDRRQCMEEPNSILFNQFSMDLKIFHYSKKTASRNMKALATRSTEFFQILKDIFFDSSEKRVCIKDALGCLGFILPSEYIRSFLLSSMESVKQLGNLIESGSFDDNVQEKNKEVGHDKAARKNEEKRCLLMELASSFVEAADADLTYTIFDITKSSLSESNGMCQREGYYTLTLILKEKEWFCSVRLDELLDVLFAVKPPTDKIILKHRFSCFNYLLTHMLKSNGDDVNMKAFLILNEIITTLKSKKESRKLAYDALLNITGRLKNSQSDIMDSDLMRLFNMVLGYLSCSSPHIMSGAVSALSLLIHHDATFCLSVPNLIPSVLSLLQKKATEVVKATLGFIKVLVSSLNCKDLISLLPDIIDGILPWSSVSKHHFRSKVGLILEILIRKCTFEAVENQASGNYKGFVKSIKEGRLNKKKRKGDDNADIPHKSSHSTSNRGKKRLHNDVSTPFKKGSVEDSNSHNKNTVKRLQNSFSKNNSTGKGACNRFKHQSTTSACPSSQKHIKQQQRSTGNHSKRRNGEKQKTSSRISATNVTKHKRTANGPKPADSLKFNKHKKKGKAVLKEESFYKQRKAST</sequence>
<proteinExistence type="inferred from homology"/>
<dbReference type="EMBL" id="JADCNL010000005">
    <property type="protein sequence ID" value="KAG0481229.1"/>
    <property type="molecule type" value="Genomic_DNA"/>
</dbReference>
<organism evidence="5 6">
    <name type="scientific">Vanilla planifolia</name>
    <name type="common">Vanilla</name>
    <dbReference type="NCBI Taxonomy" id="51239"/>
    <lineage>
        <taxon>Eukaryota</taxon>
        <taxon>Viridiplantae</taxon>
        <taxon>Streptophyta</taxon>
        <taxon>Embryophyta</taxon>
        <taxon>Tracheophyta</taxon>
        <taxon>Spermatophyta</taxon>
        <taxon>Magnoliopsida</taxon>
        <taxon>Liliopsida</taxon>
        <taxon>Asparagales</taxon>
        <taxon>Orchidaceae</taxon>
        <taxon>Vanilloideae</taxon>
        <taxon>Vanilleae</taxon>
        <taxon>Vanilla</taxon>
    </lineage>
</organism>
<dbReference type="Gene3D" id="1.25.10.10">
    <property type="entry name" value="Leucine-rich Repeat Variant"/>
    <property type="match status" value="1"/>
</dbReference>
<dbReference type="Proteomes" id="UP000636800">
    <property type="component" value="Chromosome 5"/>
</dbReference>
<name>A0A835R332_VANPL</name>
<dbReference type="PANTHER" id="PTHR48412">
    <property type="entry name" value="ARM REPEAT SUPERFAMILY PROTEIN"/>
    <property type="match status" value="1"/>
</dbReference>
<comment type="caution">
    <text evidence="5">The sequence shown here is derived from an EMBL/GenBank/DDBJ whole genome shotgun (WGS) entry which is preliminary data.</text>
</comment>
<feature type="compositionally biased region" description="Basic and acidic residues" evidence="2">
    <location>
        <begin position="1067"/>
        <end position="1083"/>
    </location>
</feature>
<evidence type="ECO:0008006" key="7">
    <source>
        <dbReference type="Google" id="ProtNLM"/>
    </source>
</evidence>